<keyword evidence="5" id="KW-0560">Oxidoreductase</keyword>
<dbReference type="PANTHER" id="PTHR19370">
    <property type="entry name" value="NADH-CYTOCHROME B5 REDUCTASE"/>
    <property type="match status" value="1"/>
</dbReference>
<dbReference type="SUPFAM" id="SSF52343">
    <property type="entry name" value="Ferredoxin reductase-like, C-terminal NADP-linked domain"/>
    <property type="match status" value="1"/>
</dbReference>
<evidence type="ECO:0000256" key="3">
    <source>
        <dbReference type="ARBA" id="ARBA00022630"/>
    </source>
</evidence>
<dbReference type="PROSITE" id="PS51384">
    <property type="entry name" value="FAD_FR"/>
    <property type="match status" value="1"/>
</dbReference>
<evidence type="ECO:0000256" key="5">
    <source>
        <dbReference type="ARBA" id="ARBA00023002"/>
    </source>
</evidence>
<dbReference type="PANTHER" id="PTHR19370:SF184">
    <property type="entry name" value="NADH-CYTOCHROME B5 REDUCTASE-LIKE"/>
    <property type="match status" value="1"/>
</dbReference>
<dbReference type="InterPro" id="IPR039261">
    <property type="entry name" value="FNR_nucleotide-bd"/>
</dbReference>
<dbReference type="SUPFAM" id="SSF63380">
    <property type="entry name" value="Riboflavin synthase domain-like"/>
    <property type="match status" value="1"/>
</dbReference>
<organism evidence="8 9">
    <name type="scientific">Tilletia horrida</name>
    <dbReference type="NCBI Taxonomy" id="155126"/>
    <lineage>
        <taxon>Eukaryota</taxon>
        <taxon>Fungi</taxon>
        <taxon>Dikarya</taxon>
        <taxon>Basidiomycota</taxon>
        <taxon>Ustilaginomycotina</taxon>
        <taxon>Exobasidiomycetes</taxon>
        <taxon>Tilletiales</taxon>
        <taxon>Tilletiaceae</taxon>
        <taxon>Tilletia</taxon>
    </lineage>
</organism>
<evidence type="ECO:0000256" key="6">
    <source>
        <dbReference type="PIRSR" id="PIRSR601834-1"/>
    </source>
</evidence>
<dbReference type="InterPro" id="IPR017938">
    <property type="entry name" value="Riboflavin_synthase-like_b-brl"/>
</dbReference>
<evidence type="ECO:0000313" key="9">
    <source>
        <dbReference type="Proteomes" id="UP001176517"/>
    </source>
</evidence>
<evidence type="ECO:0000256" key="2">
    <source>
        <dbReference type="ARBA" id="ARBA00006105"/>
    </source>
</evidence>
<feature type="binding site" evidence="6">
    <location>
        <position position="124"/>
    </location>
    <ligand>
        <name>FAD</name>
        <dbReference type="ChEBI" id="CHEBI:57692"/>
    </ligand>
</feature>
<comment type="caution">
    <text evidence="8">The sequence shown here is derived from an EMBL/GenBank/DDBJ whole genome shotgun (WGS) entry which is preliminary data.</text>
</comment>
<dbReference type="Gene3D" id="3.40.50.80">
    <property type="entry name" value="Nucleotide-binding domain of ferredoxin-NADP reductase (FNR) module"/>
    <property type="match status" value="1"/>
</dbReference>
<dbReference type="AlphaFoldDB" id="A0AAN6JR22"/>
<dbReference type="InterPro" id="IPR001834">
    <property type="entry name" value="CBR-like"/>
</dbReference>
<dbReference type="InterPro" id="IPR008333">
    <property type="entry name" value="Cbr1-like_FAD-bd_dom"/>
</dbReference>
<evidence type="ECO:0000256" key="1">
    <source>
        <dbReference type="ARBA" id="ARBA00001974"/>
    </source>
</evidence>
<dbReference type="InterPro" id="IPR017927">
    <property type="entry name" value="FAD-bd_FR_type"/>
</dbReference>
<proteinExistence type="inferred from homology"/>
<feature type="binding site" evidence="6">
    <location>
        <position position="180"/>
    </location>
    <ligand>
        <name>FAD</name>
        <dbReference type="ChEBI" id="CHEBI:57692"/>
    </ligand>
</feature>
<dbReference type="Gene3D" id="2.40.30.10">
    <property type="entry name" value="Translation factors"/>
    <property type="match status" value="1"/>
</dbReference>
<dbReference type="Proteomes" id="UP001176517">
    <property type="component" value="Unassembled WGS sequence"/>
</dbReference>
<comment type="similarity">
    <text evidence="2">Belongs to the flavoprotein pyridine nucleotide cytochrome reductase family.</text>
</comment>
<evidence type="ECO:0000256" key="4">
    <source>
        <dbReference type="ARBA" id="ARBA00022827"/>
    </source>
</evidence>
<evidence type="ECO:0000313" key="8">
    <source>
        <dbReference type="EMBL" id="KAK0544505.1"/>
    </source>
</evidence>
<evidence type="ECO:0000259" key="7">
    <source>
        <dbReference type="PROSITE" id="PS51384"/>
    </source>
</evidence>
<dbReference type="Pfam" id="PF00970">
    <property type="entry name" value="FAD_binding_6"/>
    <property type="match status" value="1"/>
</dbReference>
<keyword evidence="4 6" id="KW-0274">FAD</keyword>
<gene>
    <name evidence="8" type="ORF">OC846_006044</name>
</gene>
<keyword evidence="3 6" id="KW-0285">Flavoprotein</keyword>
<keyword evidence="9" id="KW-1185">Reference proteome</keyword>
<feature type="domain" description="FAD-binding FR-type" evidence="7">
    <location>
        <begin position="1"/>
        <end position="149"/>
    </location>
</feature>
<feature type="binding site" evidence="6">
    <location>
        <position position="115"/>
    </location>
    <ligand>
        <name>FAD</name>
        <dbReference type="ChEBI" id="CHEBI:57692"/>
    </ligand>
</feature>
<dbReference type="PRINTS" id="PR00406">
    <property type="entry name" value="CYTB5RDTASE"/>
</dbReference>
<accession>A0AAN6JR22</accession>
<feature type="binding site" evidence="6">
    <location>
        <position position="125"/>
    </location>
    <ligand>
        <name>FAD</name>
        <dbReference type="ChEBI" id="CHEBI:57692"/>
    </ligand>
</feature>
<reference evidence="8" key="1">
    <citation type="journal article" date="2023" name="PhytoFront">
        <title>Draft Genome Resources of Seven Strains of Tilletia horrida, Causal Agent of Kernel Smut of Rice.</title>
        <authorList>
            <person name="Khanal S."/>
            <person name="Antony Babu S."/>
            <person name="Zhou X.G."/>
        </authorList>
    </citation>
    <scope>NUCLEOTIDE SEQUENCE</scope>
    <source>
        <strain evidence="8">TX6</strain>
    </source>
</reference>
<dbReference type="GO" id="GO:0016491">
    <property type="term" value="F:oxidoreductase activity"/>
    <property type="evidence" value="ECO:0007669"/>
    <property type="project" value="UniProtKB-KW"/>
</dbReference>
<protein>
    <recommendedName>
        <fullName evidence="7">FAD-binding FR-type domain-containing protein</fullName>
    </recommendedName>
</protein>
<dbReference type="EMBL" id="JAPDMZ010000279">
    <property type="protein sequence ID" value="KAK0544505.1"/>
    <property type="molecule type" value="Genomic_DNA"/>
</dbReference>
<name>A0AAN6JR22_9BASI</name>
<sequence length="389" mass="41242">MSNSRLSAHLDPHTYGRFRVLSVHRTTTPSLLKSDSSGDGQHILLRIRAPVPATNSSSYSDLDSFRIESVYMKEPALQIERAYTPLRRPGNPAPLDPPISLANANTAPGETLELLIKRYPDGEISRYASTLRAGDVVELRGPNVTWSLERDHPGLRGQARDGSDLDPPTILMLVGGTGITTAHQLLHSLKGRRRAALPAGESESAPTPTLARVQTLYAARTPSSFLLLPELTALYSARSSSGGKLCLFSESNHAQGNAMMDGVAARHQALSLLKADGNLSAGGSTQSSSFFNRLWKGRDASDAILGVPVRHGRISSSAIQQALSSLNTPNISSPRSNTNNSSPTILVCGPDGMVAALAGPKAQDGRGGQGPLGGLLAKLDVPSNHTFKL</sequence>
<feature type="binding site" evidence="6">
    <location>
        <position position="117"/>
    </location>
    <ligand>
        <name>FAD</name>
        <dbReference type="ChEBI" id="CHEBI:57692"/>
    </ligand>
</feature>
<comment type="cofactor">
    <cofactor evidence="1 6">
        <name>FAD</name>
        <dbReference type="ChEBI" id="CHEBI:57692"/>
    </cofactor>
</comment>